<proteinExistence type="predicted"/>
<dbReference type="AlphaFoldDB" id="A0A5A7QEV0"/>
<keyword evidence="2" id="KW-1185">Reference proteome</keyword>
<name>A0A5A7QEV0_STRAF</name>
<sequence length="157" mass="17000">MAGDTEMVENSANGIPPVVALECPGPLGVPELLALGILHSSICPLILVGTNILPPPSPPNSSISGVILNLVCGFFFLPSSDKTTRGSCSVVVLFFDVLWLCSSATTLRDKYRAQRIVFAAISTIHLYNAILDKCHMAYDDKPATKPENLYYVYELEK</sequence>
<protein>
    <submittedName>
        <fullName evidence="1">Phosphoglycerate kinase</fullName>
    </submittedName>
</protein>
<dbReference type="GO" id="GO:0016301">
    <property type="term" value="F:kinase activity"/>
    <property type="evidence" value="ECO:0007669"/>
    <property type="project" value="UniProtKB-KW"/>
</dbReference>
<dbReference type="EMBL" id="BKCP01006626">
    <property type="protein sequence ID" value="GER43446.1"/>
    <property type="molecule type" value="Genomic_DNA"/>
</dbReference>
<gene>
    <name evidence="1" type="ORF">STAS_20303</name>
</gene>
<accession>A0A5A7QEV0</accession>
<evidence type="ECO:0000313" key="2">
    <source>
        <dbReference type="Proteomes" id="UP000325081"/>
    </source>
</evidence>
<keyword evidence="1" id="KW-0808">Transferase</keyword>
<evidence type="ECO:0000313" key="1">
    <source>
        <dbReference type="EMBL" id="GER43446.1"/>
    </source>
</evidence>
<organism evidence="1 2">
    <name type="scientific">Striga asiatica</name>
    <name type="common">Asiatic witchweed</name>
    <name type="synonym">Buchnera asiatica</name>
    <dbReference type="NCBI Taxonomy" id="4170"/>
    <lineage>
        <taxon>Eukaryota</taxon>
        <taxon>Viridiplantae</taxon>
        <taxon>Streptophyta</taxon>
        <taxon>Embryophyta</taxon>
        <taxon>Tracheophyta</taxon>
        <taxon>Spermatophyta</taxon>
        <taxon>Magnoliopsida</taxon>
        <taxon>eudicotyledons</taxon>
        <taxon>Gunneridae</taxon>
        <taxon>Pentapetalae</taxon>
        <taxon>asterids</taxon>
        <taxon>lamiids</taxon>
        <taxon>Lamiales</taxon>
        <taxon>Orobanchaceae</taxon>
        <taxon>Buchnereae</taxon>
        <taxon>Striga</taxon>
    </lineage>
</organism>
<reference evidence="2" key="1">
    <citation type="journal article" date="2019" name="Curr. Biol.">
        <title>Genome Sequence of Striga asiatica Provides Insight into the Evolution of Plant Parasitism.</title>
        <authorList>
            <person name="Yoshida S."/>
            <person name="Kim S."/>
            <person name="Wafula E.K."/>
            <person name="Tanskanen J."/>
            <person name="Kim Y.M."/>
            <person name="Honaas L."/>
            <person name="Yang Z."/>
            <person name="Spallek T."/>
            <person name="Conn C.E."/>
            <person name="Ichihashi Y."/>
            <person name="Cheong K."/>
            <person name="Cui S."/>
            <person name="Der J.P."/>
            <person name="Gundlach H."/>
            <person name="Jiao Y."/>
            <person name="Hori C."/>
            <person name="Ishida J.K."/>
            <person name="Kasahara H."/>
            <person name="Kiba T."/>
            <person name="Kim M.S."/>
            <person name="Koo N."/>
            <person name="Laohavisit A."/>
            <person name="Lee Y.H."/>
            <person name="Lumba S."/>
            <person name="McCourt P."/>
            <person name="Mortimer J.C."/>
            <person name="Mutuku J.M."/>
            <person name="Nomura T."/>
            <person name="Sasaki-Sekimoto Y."/>
            <person name="Seto Y."/>
            <person name="Wang Y."/>
            <person name="Wakatake T."/>
            <person name="Sakakibara H."/>
            <person name="Demura T."/>
            <person name="Yamaguchi S."/>
            <person name="Yoneyama K."/>
            <person name="Manabe R.I."/>
            <person name="Nelson D.C."/>
            <person name="Schulman A.H."/>
            <person name="Timko M.P."/>
            <person name="dePamphilis C.W."/>
            <person name="Choi D."/>
            <person name="Shirasu K."/>
        </authorList>
    </citation>
    <scope>NUCLEOTIDE SEQUENCE [LARGE SCALE GENOMIC DNA]</scope>
    <source>
        <strain evidence="2">cv. UVA1</strain>
    </source>
</reference>
<keyword evidence="1" id="KW-0418">Kinase</keyword>
<dbReference type="Proteomes" id="UP000325081">
    <property type="component" value="Unassembled WGS sequence"/>
</dbReference>
<comment type="caution">
    <text evidence="1">The sequence shown here is derived from an EMBL/GenBank/DDBJ whole genome shotgun (WGS) entry which is preliminary data.</text>
</comment>